<comment type="caution">
    <text evidence="1">The sequence shown here is derived from an EMBL/GenBank/DDBJ whole genome shotgun (WGS) entry which is preliminary data.</text>
</comment>
<proteinExistence type="predicted"/>
<gene>
    <name evidence="1" type="ORF">BaRGS_00007009</name>
</gene>
<evidence type="ECO:0000313" key="2">
    <source>
        <dbReference type="Proteomes" id="UP001519460"/>
    </source>
</evidence>
<organism evidence="1 2">
    <name type="scientific">Batillaria attramentaria</name>
    <dbReference type="NCBI Taxonomy" id="370345"/>
    <lineage>
        <taxon>Eukaryota</taxon>
        <taxon>Metazoa</taxon>
        <taxon>Spiralia</taxon>
        <taxon>Lophotrochozoa</taxon>
        <taxon>Mollusca</taxon>
        <taxon>Gastropoda</taxon>
        <taxon>Caenogastropoda</taxon>
        <taxon>Sorbeoconcha</taxon>
        <taxon>Cerithioidea</taxon>
        <taxon>Batillariidae</taxon>
        <taxon>Batillaria</taxon>
    </lineage>
</organism>
<evidence type="ECO:0000313" key="1">
    <source>
        <dbReference type="EMBL" id="KAK7501578.1"/>
    </source>
</evidence>
<protein>
    <submittedName>
        <fullName evidence="1">Uncharacterized protein</fullName>
    </submittedName>
</protein>
<reference evidence="1 2" key="1">
    <citation type="journal article" date="2023" name="Sci. Data">
        <title>Genome assembly of the Korean intertidal mud-creeper Batillaria attramentaria.</title>
        <authorList>
            <person name="Patra A.K."/>
            <person name="Ho P.T."/>
            <person name="Jun S."/>
            <person name="Lee S.J."/>
            <person name="Kim Y."/>
            <person name="Won Y.J."/>
        </authorList>
    </citation>
    <scope>NUCLEOTIDE SEQUENCE [LARGE SCALE GENOMIC DNA]</scope>
    <source>
        <strain evidence="1">Wonlab-2016</strain>
    </source>
</reference>
<accession>A0ABD0LQ10</accession>
<name>A0ABD0LQ10_9CAEN</name>
<dbReference type="EMBL" id="JACVVK020000030">
    <property type="protein sequence ID" value="KAK7501578.1"/>
    <property type="molecule type" value="Genomic_DNA"/>
</dbReference>
<sequence>MGEGRPTRSVPSVQRELILSRTIHCLSFPAAVKPRSPNPLFSFRCTGSVHCLQQADRIGCNNRSAPDRASRPATSGVRALMVVHATSCCTRLSR</sequence>
<keyword evidence="2" id="KW-1185">Reference proteome</keyword>
<dbReference type="Proteomes" id="UP001519460">
    <property type="component" value="Unassembled WGS sequence"/>
</dbReference>
<dbReference type="AlphaFoldDB" id="A0ABD0LQ10"/>